<feature type="binding site" evidence="2">
    <location>
        <position position="89"/>
    </location>
    <ligand>
        <name>Cu cation</name>
        <dbReference type="ChEBI" id="CHEBI:23378"/>
    </ligand>
</feature>
<dbReference type="EMBL" id="LSOG01000089">
    <property type="protein sequence ID" value="OEH45670.1"/>
    <property type="molecule type" value="Genomic_DNA"/>
</dbReference>
<feature type="transmembrane region" description="Helical" evidence="4">
    <location>
        <begin position="75"/>
        <end position="96"/>
    </location>
</feature>
<name>A0A1E5JMH4_9GAMM</name>
<evidence type="ECO:0000256" key="2">
    <source>
        <dbReference type="PIRSR" id="PIRSR603782-1"/>
    </source>
</evidence>
<feature type="binding site" evidence="2">
    <location>
        <position position="85"/>
    </location>
    <ligand>
        <name>Cu cation</name>
        <dbReference type="ChEBI" id="CHEBI:23378"/>
    </ligand>
</feature>
<evidence type="ECO:0008006" key="7">
    <source>
        <dbReference type="Google" id="ProtNLM"/>
    </source>
</evidence>
<sequence length="200" mass="23103">MNILHKVTKKSTKIITIILFYLILTISLIVYFAFHQSAVKLDGGIYFDQPQSITHFELIDHHGNLFTEKQLEGHWSLLFFGFSLCPMICPFTMQTLNQTYESLAKKKRPRIIFISVDPEHDSLQRLNQFIHQFNSNFIALRGEMSTINSLQKQLHVTISTTPMSHGAEIILISPKAKMQAYFYHPIQVKTLVSDLNHLIN</sequence>
<dbReference type="AlphaFoldDB" id="A0A1E5JMH4"/>
<keyword evidence="4" id="KW-0812">Transmembrane</keyword>
<dbReference type="CDD" id="cd02968">
    <property type="entry name" value="SCO"/>
    <property type="match status" value="1"/>
</dbReference>
<dbReference type="Pfam" id="PF02630">
    <property type="entry name" value="SCO1-SenC"/>
    <property type="match status" value="1"/>
</dbReference>
<evidence type="ECO:0000313" key="5">
    <source>
        <dbReference type="EMBL" id="OEH45670.1"/>
    </source>
</evidence>
<protein>
    <recommendedName>
        <fullName evidence="7">Thioredoxin domain-containing protein</fullName>
    </recommendedName>
</protein>
<dbReference type="GO" id="GO:0046872">
    <property type="term" value="F:metal ion binding"/>
    <property type="evidence" value="ECO:0007669"/>
    <property type="project" value="UniProtKB-KW"/>
</dbReference>
<dbReference type="Proteomes" id="UP000095229">
    <property type="component" value="Unassembled WGS sequence"/>
</dbReference>
<evidence type="ECO:0000313" key="6">
    <source>
        <dbReference type="Proteomes" id="UP000095229"/>
    </source>
</evidence>
<keyword evidence="6" id="KW-1185">Reference proteome</keyword>
<evidence type="ECO:0000256" key="4">
    <source>
        <dbReference type="SAM" id="Phobius"/>
    </source>
</evidence>
<dbReference type="InterPro" id="IPR036249">
    <property type="entry name" value="Thioredoxin-like_sf"/>
</dbReference>
<comment type="caution">
    <text evidence="5">The sequence shown here is derived from an EMBL/GenBank/DDBJ whole genome shotgun (WGS) entry which is preliminary data.</text>
</comment>
<accession>A0A1E5JMH4</accession>
<keyword evidence="2" id="KW-0186">Copper</keyword>
<keyword evidence="4" id="KW-0472">Membrane</keyword>
<dbReference type="SUPFAM" id="SSF52833">
    <property type="entry name" value="Thioredoxin-like"/>
    <property type="match status" value="1"/>
</dbReference>
<dbReference type="Gene3D" id="3.40.30.10">
    <property type="entry name" value="Glutaredoxin"/>
    <property type="match status" value="1"/>
</dbReference>
<evidence type="ECO:0000256" key="3">
    <source>
        <dbReference type="PIRSR" id="PIRSR603782-2"/>
    </source>
</evidence>
<feature type="transmembrane region" description="Helical" evidence="4">
    <location>
        <begin position="12"/>
        <end position="34"/>
    </location>
</feature>
<dbReference type="InterPro" id="IPR003782">
    <property type="entry name" value="SCO1/SenC"/>
</dbReference>
<keyword evidence="2" id="KW-0479">Metal-binding</keyword>
<gene>
    <name evidence="5" type="ORF">lpari_03398</name>
</gene>
<dbReference type="RefSeq" id="WP_058516510.1">
    <property type="nucleotide sequence ID" value="NZ_CAAAIE010000002.1"/>
</dbReference>
<dbReference type="PANTHER" id="PTHR12151">
    <property type="entry name" value="ELECTRON TRANSPORT PROTIN SCO1/SENC FAMILY MEMBER"/>
    <property type="match status" value="1"/>
</dbReference>
<feature type="disulfide bond" description="Redox-active" evidence="3">
    <location>
        <begin position="85"/>
        <end position="89"/>
    </location>
</feature>
<dbReference type="PATRIC" id="fig|45071.6.peg.637"/>
<proteinExistence type="inferred from homology"/>
<evidence type="ECO:0000256" key="1">
    <source>
        <dbReference type="ARBA" id="ARBA00010996"/>
    </source>
</evidence>
<dbReference type="PANTHER" id="PTHR12151:SF25">
    <property type="entry name" value="LINALOOL DEHYDRATASE_ISOMERASE DOMAIN-CONTAINING PROTEIN"/>
    <property type="match status" value="1"/>
</dbReference>
<dbReference type="STRING" id="45071.Lpar_0583"/>
<feature type="binding site" evidence="2">
    <location>
        <position position="165"/>
    </location>
    <ligand>
        <name>Cu cation</name>
        <dbReference type="ChEBI" id="CHEBI:23378"/>
    </ligand>
</feature>
<comment type="similarity">
    <text evidence="1">Belongs to the SCO1/2 family.</text>
</comment>
<reference evidence="5 6" key="1">
    <citation type="submission" date="2016-02" db="EMBL/GenBank/DDBJ databases">
        <title>Secondary metabolites in Legionella.</title>
        <authorList>
            <person name="Tobias N.J."/>
            <person name="Bode H.B."/>
        </authorList>
    </citation>
    <scope>NUCLEOTIDE SEQUENCE [LARGE SCALE GENOMIC DNA]</scope>
    <source>
        <strain evidence="5 6">DSM 19216</strain>
    </source>
</reference>
<keyword evidence="3" id="KW-1015">Disulfide bond</keyword>
<organism evidence="5 6">
    <name type="scientific">Legionella parisiensis</name>
    <dbReference type="NCBI Taxonomy" id="45071"/>
    <lineage>
        <taxon>Bacteria</taxon>
        <taxon>Pseudomonadati</taxon>
        <taxon>Pseudomonadota</taxon>
        <taxon>Gammaproteobacteria</taxon>
        <taxon>Legionellales</taxon>
        <taxon>Legionellaceae</taxon>
        <taxon>Legionella</taxon>
    </lineage>
</organism>
<keyword evidence="4" id="KW-1133">Transmembrane helix</keyword>